<reference evidence="2 3" key="1">
    <citation type="submission" date="2016-06" db="EMBL/GenBank/DDBJ databases">
        <title>Complete genome sequences of Bordetella bronchialis and Bordetella flabilis.</title>
        <authorList>
            <person name="LiPuma J.J."/>
            <person name="Spilker T."/>
        </authorList>
    </citation>
    <scope>NUCLEOTIDE SEQUENCE [LARGE SCALE GENOMIC DNA]</scope>
    <source>
        <strain evidence="2 3">AU10664</strain>
    </source>
</reference>
<dbReference type="Gene3D" id="3.40.50.1820">
    <property type="entry name" value="alpha/beta hydrolase"/>
    <property type="match status" value="1"/>
</dbReference>
<proteinExistence type="predicted"/>
<name>A0A193G9G7_9BORD</name>
<dbReference type="Proteomes" id="UP000091926">
    <property type="component" value="Chromosome"/>
</dbReference>
<dbReference type="KEGG" id="bfz:BAU07_02415"/>
<organism evidence="2 3">
    <name type="scientific">Bordetella flabilis</name>
    <dbReference type="NCBI Taxonomy" id="463014"/>
    <lineage>
        <taxon>Bacteria</taxon>
        <taxon>Pseudomonadati</taxon>
        <taxon>Pseudomonadota</taxon>
        <taxon>Betaproteobacteria</taxon>
        <taxon>Burkholderiales</taxon>
        <taxon>Alcaligenaceae</taxon>
        <taxon>Bordetella</taxon>
    </lineage>
</organism>
<dbReference type="InterPro" id="IPR050228">
    <property type="entry name" value="Carboxylesterase_BioH"/>
</dbReference>
<feature type="chain" id="PRO_5008258712" evidence="1">
    <location>
        <begin position="25"/>
        <end position="348"/>
    </location>
</feature>
<keyword evidence="1" id="KW-0732">Signal</keyword>
<dbReference type="InterPro" id="IPR029058">
    <property type="entry name" value="AB_hydrolase_fold"/>
</dbReference>
<dbReference type="PANTHER" id="PTHR43194:SF5">
    <property type="entry name" value="PIMELOYL-[ACYL-CARRIER PROTEIN] METHYL ESTER ESTERASE"/>
    <property type="match status" value="1"/>
</dbReference>
<dbReference type="RefSeq" id="WP_066653614.1">
    <property type="nucleotide sequence ID" value="NZ_CBCSCL010000023.1"/>
</dbReference>
<gene>
    <name evidence="2" type="ORF">BAU07_02415</name>
</gene>
<evidence type="ECO:0000256" key="1">
    <source>
        <dbReference type="SAM" id="SignalP"/>
    </source>
</evidence>
<evidence type="ECO:0000313" key="3">
    <source>
        <dbReference type="Proteomes" id="UP000091926"/>
    </source>
</evidence>
<dbReference type="SUPFAM" id="SSF53474">
    <property type="entry name" value="alpha/beta-Hydrolases"/>
    <property type="match status" value="1"/>
</dbReference>
<dbReference type="STRING" id="463014.BAU07_02415"/>
<protein>
    <submittedName>
        <fullName evidence="2">Esterase</fullName>
    </submittedName>
</protein>
<evidence type="ECO:0000313" key="2">
    <source>
        <dbReference type="EMBL" id="ANN76126.1"/>
    </source>
</evidence>
<accession>A0A193G9G7</accession>
<sequence length="348" mass="37939">MNRIAAWLLGALCVTTMATSPATAQENAAQRPKPLTIQEQGSFFVGGRDIHSDSLSTAPGRGANGTITVDQMYVSYQLPLHARRYPITLIHGCCLTGKTWETTPDGRMGWQEYFVRKGYGTYVIDQVSRGRSASDPSAINSVKMGKASADTLPAIFAAGHEEAWAIFRFGPEYPKAYPGMQFPLQAQAELWKQLVPDWFAALPSPNPTVPNLSALARKLHGTILMSHSQGGVYPFQTAALSTEGIAGIVAIEPTVCPSATDDMQPYTRMPILVLYGDNVDKSPRWAPRLEKCRAFIGAVAKAGGKAQLVLLPDAGFHGNTHMLMQDRNSIQVADWVLGWISRNIEHRS</sequence>
<feature type="signal peptide" evidence="1">
    <location>
        <begin position="1"/>
        <end position="24"/>
    </location>
</feature>
<dbReference type="PANTHER" id="PTHR43194">
    <property type="entry name" value="HYDROLASE ALPHA/BETA FOLD FAMILY"/>
    <property type="match status" value="1"/>
</dbReference>
<keyword evidence="3" id="KW-1185">Reference proteome</keyword>
<dbReference type="AlphaFoldDB" id="A0A193G9G7"/>
<dbReference type="EMBL" id="CP016172">
    <property type="protein sequence ID" value="ANN76126.1"/>
    <property type="molecule type" value="Genomic_DNA"/>
</dbReference>
<dbReference type="CDD" id="cd12807">
    <property type="entry name" value="Esterase_713"/>
    <property type="match status" value="1"/>
</dbReference>